<dbReference type="EMBL" id="MCZK01000013">
    <property type="protein sequence ID" value="PMM77321.1"/>
    <property type="molecule type" value="Genomic_DNA"/>
</dbReference>
<evidence type="ECO:0000256" key="1">
    <source>
        <dbReference type="SAM" id="Phobius"/>
    </source>
</evidence>
<sequence>MEFTLNFSVKSKLLISSGAIASASAIWHLLCIWGGPSWFAFARAPQPIIDSAVQGTLLAPLSTVFVAGLMFACTLFSFSAVGLIRKMPLLKPALITISFLCTVRGLIAIPILITPTGLDTWELIASSVWLYVGLCFIAGTVEQYRFGKSGT</sequence>
<feature type="transmembrane region" description="Helical" evidence="1">
    <location>
        <begin position="12"/>
        <end position="35"/>
    </location>
</feature>
<feature type="transmembrane region" description="Helical" evidence="1">
    <location>
        <begin position="55"/>
        <end position="81"/>
    </location>
</feature>
<name>A0A2N7KLM4_9VIBR</name>
<evidence type="ECO:0000313" key="2">
    <source>
        <dbReference type="EMBL" id="PMM77321.1"/>
    </source>
</evidence>
<reference evidence="3" key="1">
    <citation type="submission" date="2016-07" db="EMBL/GenBank/DDBJ databases">
        <title>Nontailed viruses are major unrecognized killers of bacteria in the ocean.</title>
        <authorList>
            <person name="Kauffman K."/>
            <person name="Hussain F."/>
            <person name="Yang J."/>
            <person name="Arevalo P."/>
            <person name="Brown J."/>
            <person name="Cutler M."/>
            <person name="Kelly L."/>
            <person name="Polz M.F."/>
        </authorList>
    </citation>
    <scope>NUCLEOTIDE SEQUENCE [LARGE SCALE GENOMIC DNA]</scope>
    <source>
        <strain evidence="3">10N.261.46.F8</strain>
    </source>
</reference>
<proteinExistence type="predicted"/>
<comment type="caution">
    <text evidence="2">The sequence shown here is derived from an EMBL/GenBank/DDBJ whole genome shotgun (WGS) entry which is preliminary data.</text>
</comment>
<keyword evidence="1" id="KW-0812">Transmembrane</keyword>
<accession>A0A2N7KLM4</accession>
<feature type="transmembrane region" description="Helical" evidence="1">
    <location>
        <begin position="93"/>
        <end position="114"/>
    </location>
</feature>
<dbReference type="Proteomes" id="UP000235406">
    <property type="component" value="Unassembled WGS sequence"/>
</dbReference>
<evidence type="ECO:0000313" key="3">
    <source>
        <dbReference type="Proteomes" id="UP000235406"/>
    </source>
</evidence>
<protein>
    <submittedName>
        <fullName evidence="2">Uncharacterized protein</fullName>
    </submittedName>
</protein>
<organism evidence="2 3">
    <name type="scientific">Vibrio lentus</name>
    <dbReference type="NCBI Taxonomy" id="136468"/>
    <lineage>
        <taxon>Bacteria</taxon>
        <taxon>Pseudomonadati</taxon>
        <taxon>Pseudomonadota</taxon>
        <taxon>Gammaproteobacteria</taxon>
        <taxon>Vibrionales</taxon>
        <taxon>Vibrionaceae</taxon>
        <taxon>Vibrio</taxon>
    </lineage>
</organism>
<keyword evidence="1" id="KW-0472">Membrane</keyword>
<keyword evidence="1" id="KW-1133">Transmembrane helix</keyword>
<dbReference type="AlphaFoldDB" id="A0A2N7KLM4"/>
<feature type="transmembrane region" description="Helical" evidence="1">
    <location>
        <begin position="120"/>
        <end position="141"/>
    </location>
</feature>
<gene>
    <name evidence="2" type="ORF">BCT49_21425</name>
</gene>